<dbReference type="SUPFAM" id="SSF47413">
    <property type="entry name" value="lambda repressor-like DNA-binding domains"/>
    <property type="match status" value="1"/>
</dbReference>
<dbReference type="InterPro" id="IPR010982">
    <property type="entry name" value="Lambda_DNA-bd_dom_sf"/>
</dbReference>
<dbReference type="OrthoDB" id="5405994at2"/>
<organism evidence="6 7">
    <name type="scientific">Marinomonas primoryensis</name>
    <dbReference type="NCBI Taxonomy" id="178399"/>
    <lineage>
        <taxon>Bacteria</taxon>
        <taxon>Pseudomonadati</taxon>
        <taxon>Pseudomonadota</taxon>
        <taxon>Gammaproteobacteria</taxon>
        <taxon>Oceanospirillales</taxon>
        <taxon>Oceanospirillaceae</taxon>
        <taxon>Marinomonas</taxon>
    </lineage>
</organism>
<evidence type="ECO:0000256" key="2">
    <source>
        <dbReference type="ARBA" id="ARBA00023015"/>
    </source>
</evidence>
<proteinExistence type="inferred from homology"/>
<reference evidence="6 7" key="1">
    <citation type="submission" date="2016-06" db="EMBL/GenBank/DDBJ databases">
        <title>The sequenced genome of the ice-adhering bacterium Marinomonas primoryensis, from Antarctica.</title>
        <authorList>
            <person name="Graham L."/>
            <person name="Vance T.D.R."/>
            <person name="Davies P.L."/>
        </authorList>
    </citation>
    <scope>NUCLEOTIDE SEQUENCE [LARGE SCALE GENOMIC DNA]</scope>
    <source>
        <strain evidence="6 7">AceL</strain>
    </source>
</reference>
<dbReference type="Pfam" id="PF13693">
    <property type="entry name" value="HTH_35"/>
    <property type="match status" value="1"/>
</dbReference>
<dbReference type="GO" id="GO:0003677">
    <property type="term" value="F:DNA binding"/>
    <property type="evidence" value="ECO:0007669"/>
    <property type="project" value="UniProtKB-KW"/>
</dbReference>
<comment type="similarity">
    <text evidence="1">Belongs to the ner transcriptional regulatory family.</text>
</comment>
<evidence type="ECO:0000256" key="4">
    <source>
        <dbReference type="ARBA" id="ARBA00023163"/>
    </source>
</evidence>
<dbReference type="AlphaFoldDB" id="A0A2Z4PYN1"/>
<sequence>MEVIERDWHKADIKGALEKRGTNFEKLAGENGLAGATLRNALRVKYPKAEKIIAQEIGVDPSVIWPSRYVQKSA</sequence>
<dbReference type="InterPro" id="IPR038722">
    <property type="entry name" value="Ner_HTH_dom"/>
</dbReference>
<dbReference type="Proteomes" id="UP000249898">
    <property type="component" value="Chromosome"/>
</dbReference>
<evidence type="ECO:0000256" key="1">
    <source>
        <dbReference type="ARBA" id="ARBA00006157"/>
    </source>
</evidence>
<keyword evidence="3 6" id="KW-0238">DNA-binding</keyword>
<evidence type="ECO:0000313" key="6">
    <source>
        <dbReference type="EMBL" id="AWY02556.1"/>
    </source>
</evidence>
<dbReference type="RefSeq" id="WP_112141758.1">
    <property type="nucleotide sequence ID" value="NZ_CP016181.1"/>
</dbReference>
<evidence type="ECO:0000256" key="3">
    <source>
        <dbReference type="ARBA" id="ARBA00023125"/>
    </source>
</evidence>
<keyword evidence="4" id="KW-0804">Transcription</keyword>
<evidence type="ECO:0000259" key="5">
    <source>
        <dbReference type="Pfam" id="PF13693"/>
    </source>
</evidence>
<name>A0A2Z4PYN1_9GAMM</name>
<dbReference type="Gene3D" id="1.10.260.40">
    <property type="entry name" value="lambda repressor-like DNA-binding domains"/>
    <property type="match status" value="1"/>
</dbReference>
<keyword evidence="2" id="KW-0805">Transcription regulation</keyword>
<feature type="domain" description="Ner winged helix-turn-helix DNA-binding" evidence="5">
    <location>
        <begin position="7"/>
        <end position="72"/>
    </location>
</feature>
<protein>
    <submittedName>
        <fullName evidence="6">DNA-binding protein</fullName>
    </submittedName>
</protein>
<gene>
    <name evidence="6" type="ORF">A8139_21440</name>
</gene>
<evidence type="ECO:0000313" key="7">
    <source>
        <dbReference type="Proteomes" id="UP000249898"/>
    </source>
</evidence>
<dbReference type="EMBL" id="CP016181">
    <property type="protein sequence ID" value="AWY02556.1"/>
    <property type="molecule type" value="Genomic_DNA"/>
</dbReference>
<accession>A0A2Z4PYN1</accession>